<keyword evidence="5" id="KW-0808">Transferase</keyword>
<dbReference type="Pfam" id="PF00069">
    <property type="entry name" value="Pkinase"/>
    <property type="match status" value="1"/>
</dbReference>
<dbReference type="InterPro" id="IPR017441">
    <property type="entry name" value="Protein_kinase_ATP_BS"/>
</dbReference>
<accession>A0A481YQZ1</accession>
<dbReference type="PROSITE" id="PS50011">
    <property type="entry name" value="PROTEIN_KINASE_DOM"/>
    <property type="match status" value="1"/>
</dbReference>
<keyword evidence="1 3" id="KW-0547">Nucleotide-binding</keyword>
<reference evidence="5" key="1">
    <citation type="journal article" date="2019" name="MBio">
        <title>Virus Genomes from Deep Sea Sediments Expand the Ocean Megavirome and Support Independent Origins of Viral Gigantism.</title>
        <authorList>
            <person name="Backstrom D."/>
            <person name="Yutin N."/>
            <person name="Jorgensen S.L."/>
            <person name="Dharamshi J."/>
            <person name="Homa F."/>
            <person name="Zaremba-Niedwiedzka K."/>
            <person name="Spang A."/>
            <person name="Wolf Y.I."/>
            <person name="Koonin E.V."/>
            <person name="Ettema T.J."/>
        </authorList>
    </citation>
    <scope>NUCLEOTIDE SEQUENCE</scope>
</reference>
<dbReference type="PANTHER" id="PTHR44329:SF298">
    <property type="entry name" value="MIXED LINEAGE KINASE DOMAIN-LIKE PROTEIN"/>
    <property type="match status" value="1"/>
</dbReference>
<dbReference type="SUPFAM" id="SSF56112">
    <property type="entry name" value="Protein kinase-like (PK-like)"/>
    <property type="match status" value="1"/>
</dbReference>
<keyword evidence="2 3" id="KW-0067">ATP-binding</keyword>
<dbReference type="GO" id="GO:0005524">
    <property type="term" value="F:ATP binding"/>
    <property type="evidence" value="ECO:0007669"/>
    <property type="project" value="UniProtKB-UniRule"/>
</dbReference>
<organism evidence="5">
    <name type="scientific">Marseillevirus LCMAC101</name>
    <dbReference type="NCBI Taxonomy" id="2506602"/>
    <lineage>
        <taxon>Viruses</taxon>
        <taxon>Varidnaviria</taxon>
        <taxon>Bamfordvirae</taxon>
        <taxon>Nucleocytoviricota</taxon>
        <taxon>Megaviricetes</taxon>
        <taxon>Pimascovirales</taxon>
        <taxon>Pimascovirales incertae sedis</taxon>
        <taxon>Marseilleviridae</taxon>
    </lineage>
</organism>
<keyword evidence="5" id="KW-0723">Serine/threonine-protein kinase</keyword>
<evidence type="ECO:0000256" key="3">
    <source>
        <dbReference type="PROSITE-ProRule" id="PRU10141"/>
    </source>
</evidence>
<dbReference type="GO" id="GO:0097527">
    <property type="term" value="P:necroptotic signaling pathway"/>
    <property type="evidence" value="ECO:0007669"/>
    <property type="project" value="TreeGrafter"/>
</dbReference>
<keyword evidence="5" id="KW-0418">Kinase</keyword>
<dbReference type="InterPro" id="IPR011009">
    <property type="entry name" value="Kinase-like_dom_sf"/>
</dbReference>
<evidence type="ECO:0000313" key="5">
    <source>
        <dbReference type="EMBL" id="QBK85641.1"/>
    </source>
</evidence>
<dbReference type="InterPro" id="IPR051681">
    <property type="entry name" value="Ser/Thr_Kinases-Pseudokinases"/>
</dbReference>
<dbReference type="CDD" id="cd00180">
    <property type="entry name" value="PKc"/>
    <property type="match status" value="1"/>
</dbReference>
<feature type="binding site" evidence="3">
    <location>
        <position position="40"/>
    </location>
    <ligand>
        <name>ATP</name>
        <dbReference type="ChEBI" id="CHEBI:30616"/>
    </ligand>
</feature>
<evidence type="ECO:0000256" key="1">
    <source>
        <dbReference type="ARBA" id="ARBA00022741"/>
    </source>
</evidence>
<dbReference type="EMBL" id="MK500327">
    <property type="protein sequence ID" value="QBK85641.1"/>
    <property type="molecule type" value="Genomic_DNA"/>
</dbReference>
<name>A0A481YQZ1_9VIRU</name>
<dbReference type="PANTHER" id="PTHR44329">
    <property type="entry name" value="SERINE/THREONINE-PROTEIN KINASE TNNI3K-RELATED"/>
    <property type="match status" value="1"/>
</dbReference>
<proteinExistence type="predicted"/>
<evidence type="ECO:0000259" key="4">
    <source>
        <dbReference type="PROSITE" id="PS50011"/>
    </source>
</evidence>
<gene>
    <name evidence="5" type="ORF">LCMAC101_02360</name>
</gene>
<protein>
    <submittedName>
        <fullName evidence="5">Putative serine/threonine protein kinase</fullName>
    </submittedName>
</protein>
<feature type="domain" description="Protein kinase" evidence="4">
    <location>
        <begin position="12"/>
        <end position="282"/>
    </location>
</feature>
<dbReference type="Gene3D" id="1.10.510.10">
    <property type="entry name" value="Transferase(Phosphotransferase) domain 1"/>
    <property type="match status" value="1"/>
</dbReference>
<evidence type="ECO:0000256" key="2">
    <source>
        <dbReference type="ARBA" id="ARBA00022840"/>
    </source>
</evidence>
<dbReference type="PROSITE" id="PS00107">
    <property type="entry name" value="PROTEIN_KINASE_ATP"/>
    <property type="match status" value="1"/>
</dbReference>
<dbReference type="InterPro" id="IPR000719">
    <property type="entry name" value="Prot_kinase_dom"/>
</dbReference>
<sequence>MNEVIDFKGEKYTLKKKIGKGRYGQTWLAESNGRKIAVKKIVLDPDKEWDKGKTWDKGKYLTTNRRNFRRETKLAEEINRNKCPALIKYLGTVKGPDNIRYILMEYFQGYNLTAYIGCSRKTKFVINPDQFLNMAKHLFRGLACLHNVGIAHTDIHGNNIMFNKKEMKIVDFGLLCTMPPSSKKYFSCYKDHHTEEDYDGLVELHGPVYTREEYPFQDDVQTMAYQLGHVAGNQFEIVYKKDPRTSKIIKWLYDLRSTPPKYTTQKALDILERISGTSKYLY</sequence>
<dbReference type="GO" id="GO:0004674">
    <property type="term" value="F:protein serine/threonine kinase activity"/>
    <property type="evidence" value="ECO:0007669"/>
    <property type="project" value="UniProtKB-KW"/>
</dbReference>